<proteinExistence type="predicted"/>
<feature type="transmembrane region" description="Helical" evidence="1">
    <location>
        <begin position="52"/>
        <end position="73"/>
    </location>
</feature>
<keyword evidence="1" id="KW-0812">Transmembrane</keyword>
<protein>
    <recommendedName>
        <fullName evidence="4">DUF4013 domain-containing protein</fullName>
    </recommendedName>
</protein>
<gene>
    <name evidence="2" type="ORF">BHF68_03935</name>
</gene>
<feature type="transmembrane region" description="Helical" evidence="1">
    <location>
        <begin position="12"/>
        <end position="32"/>
    </location>
</feature>
<keyword evidence="3" id="KW-1185">Reference proteome</keyword>
<evidence type="ECO:0000256" key="1">
    <source>
        <dbReference type="SAM" id="Phobius"/>
    </source>
</evidence>
<evidence type="ECO:0000313" key="3">
    <source>
        <dbReference type="Proteomes" id="UP000094296"/>
    </source>
</evidence>
<comment type="caution">
    <text evidence="2">The sequence shown here is derived from an EMBL/GenBank/DDBJ whole genome shotgun (WGS) entry which is preliminary data.</text>
</comment>
<dbReference type="EMBL" id="MIJE01000011">
    <property type="protein sequence ID" value="OEF97369.1"/>
    <property type="molecule type" value="Genomic_DNA"/>
</dbReference>
<keyword evidence="1" id="KW-0472">Membrane</keyword>
<feature type="transmembrane region" description="Helical" evidence="1">
    <location>
        <begin position="79"/>
        <end position="98"/>
    </location>
</feature>
<organism evidence="2 3">
    <name type="scientific">Desulfuribacillus alkaliarsenatis</name>
    <dbReference type="NCBI Taxonomy" id="766136"/>
    <lineage>
        <taxon>Bacteria</taxon>
        <taxon>Bacillati</taxon>
        <taxon>Bacillota</taxon>
        <taxon>Desulfuribacillia</taxon>
        <taxon>Desulfuribacillales</taxon>
        <taxon>Desulfuribacillaceae</taxon>
        <taxon>Desulfuribacillus</taxon>
    </lineage>
</organism>
<accession>A0A1E5G3X1</accession>
<evidence type="ECO:0000313" key="2">
    <source>
        <dbReference type="EMBL" id="OEF97369.1"/>
    </source>
</evidence>
<keyword evidence="1" id="KW-1133">Transmembrane helix</keyword>
<dbReference type="AlphaFoldDB" id="A0A1E5G3X1"/>
<sequence length="113" mass="12918">MIPFVLMFVQKGLYYLSFLTVLLFYVKFSIILDKGSILQNFKKGHEFLWEHLGLTIKMAFFFGLLFSLISFGISMLVQIGIVGIFIASVFTAYFGTIVNKAVLEVYRECNGIH</sequence>
<reference evidence="2 3" key="1">
    <citation type="submission" date="2016-09" db="EMBL/GenBank/DDBJ databases">
        <title>Draft genome sequence for the type strain of Desulfuribacillus alkaliarsenatis AHT28, an obligately anaerobic, sulfidogenic bacterium isolated from Russian soda lake sediments.</title>
        <authorList>
            <person name="Abin C.A."/>
            <person name="Hollibaugh J.T."/>
        </authorList>
    </citation>
    <scope>NUCLEOTIDE SEQUENCE [LARGE SCALE GENOMIC DNA]</scope>
    <source>
        <strain evidence="2 3">AHT28</strain>
    </source>
</reference>
<dbReference type="Proteomes" id="UP000094296">
    <property type="component" value="Unassembled WGS sequence"/>
</dbReference>
<name>A0A1E5G3X1_9FIRM</name>
<evidence type="ECO:0008006" key="4">
    <source>
        <dbReference type="Google" id="ProtNLM"/>
    </source>
</evidence>